<proteinExistence type="predicted"/>
<dbReference type="Proteomes" id="UP000188551">
    <property type="component" value="Unassembled WGS sequence"/>
</dbReference>
<evidence type="ECO:0000313" key="2">
    <source>
        <dbReference type="Proteomes" id="UP000188551"/>
    </source>
</evidence>
<gene>
    <name evidence="1" type="ORF">B0293_40510</name>
</gene>
<evidence type="ECO:0000313" key="1">
    <source>
        <dbReference type="EMBL" id="OOC00970.1"/>
    </source>
</evidence>
<evidence type="ECO:0008006" key="3">
    <source>
        <dbReference type="Google" id="ProtNLM"/>
    </source>
</evidence>
<reference evidence="1 2" key="1">
    <citation type="submission" date="2017-02" db="EMBL/GenBank/DDBJ databases">
        <title>Amycolatopsis azurea DSM 43854 draft genome.</title>
        <authorList>
            <person name="Mayilraj S."/>
        </authorList>
    </citation>
    <scope>NUCLEOTIDE SEQUENCE [LARGE SCALE GENOMIC DNA]</scope>
    <source>
        <strain evidence="1 2">DSM 43854</strain>
    </source>
</reference>
<feature type="non-terminal residue" evidence="1">
    <location>
        <position position="104"/>
    </location>
</feature>
<protein>
    <recommendedName>
        <fullName evidence="3">HNH endonuclease</fullName>
    </recommendedName>
</protein>
<organism evidence="1 2">
    <name type="scientific">Amycolatopsis azurea DSM 43854</name>
    <dbReference type="NCBI Taxonomy" id="1238180"/>
    <lineage>
        <taxon>Bacteria</taxon>
        <taxon>Bacillati</taxon>
        <taxon>Actinomycetota</taxon>
        <taxon>Actinomycetes</taxon>
        <taxon>Pseudonocardiales</taxon>
        <taxon>Pseudonocardiaceae</taxon>
        <taxon>Amycolatopsis</taxon>
    </lineage>
</organism>
<comment type="caution">
    <text evidence="1">The sequence shown here is derived from an EMBL/GenBank/DDBJ whole genome shotgun (WGS) entry which is preliminary data.</text>
</comment>
<dbReference type="EMBL" id="MUXN01000034">
    <property type="protein sequence ID" value="OOC00970.1"/>
    <property type="molecule type" value="Genomic_DNA"/>
</dbReference>
<sequence length="104" mass="11208">MSSQRILEPPQELWRAGARELAHGVVERLSLARQALAEVGQFLVEIESRGPMELYGHGSTAGWFAETARISPKEARDTVTRALAVNEGRNLDGTPAPAFAPIAG</sequence>
<keyword evidence="2" id="KW-1185">Reference proteome</keyword>
<name>A0ABX3IZV4_9PSEU</name>
<accession>A0ABX3IZV4</accession>